<evidence type="ECO:0000256" key="1">
    <source>
        <dbReference type="ARBA" id="ARBA00007734"/>
    </source>
</evidence>
<dbReference type="PROSITE" id="PS00922">
    <property type="entry name" value="TRANSGLYCOSYLASE"/>
    <property type="match status" value="1"/>
</dbReference>
<evidence type="ECO:0000313" key="4">
    <source>
        <dbReference type="Proteomes" id="UP000251835"/>
    </source>
</evidence>
<dbReference type="AlphaFoldDB" id="A0A7L4UMJ7"/>
<evidence type="ECO:0000259" key="2">
    <source>
        <dbReference type="Pfam" id="PF01464"/>
    </source>
</evidence>
<protein>
    <submittedName>
        <fullName evidence="3">Transglycosylase-like protein with SLT domain</fullName>
    </submittedName>
</protein>
<dbReference type="InterPro" id="IPR008258">
    <property type="entry name" value="Transglycosylase_SLT_dom_1"/>
</dbReference>
<dbReference type="GO" id="GO:0016020">
    <property type="term" value="C:membrane"/>
    <property type="evidence" value="ECO:0007669"/>
    <property type="project" value="InterPro"/>
</dbReference>
<dbReference type="InterPro" id="IPR023346">
    <property type="entry name" value="Lysozyme-like_dom_sf"/>
</dbReference>
<dbReference type="InterPro" id="IPR000189">
    <property type="entry name" value="Transglyc_AS"/>
</dbReference>
<sequence>MKYNKIISISLLILLLGSVLFIFNSAVNDNNQLVSSSSSSEYMQNYNVYALEVPSPVDFAGESAPLNRWYVKEALDRELLVNTYWQSQTLLLIKRSARFIPLIEKILREEGMPDDIKYIAIIESGLIPTIVSPAGAAGLWQFMKSTGREYGLEVNSEVDERYHIEKATRAACDYLKKGKADLGSWTLAAAAYNAGFAGISRQMKRQNASNYYDLRLNPETGRYIYRILALKTILENPGKYGFKFHPNDLYQPIPTKRIVVDSEIEDLAIWAKRNGINYPILKEFNPWLRQSYLKNKNKKTYYFEVPADGWADFDYSTYNN</sequence>
<gene>
    <name evidence="3" type="ORF">C7377_1481</name>
</gene>
<dbReference type="Gene3D" id="1.10.530.10">
    <property type="match status" value="1"/>
</dbReference>
<comment type="similarity">
    <text evidence="1">Belongs to the transglycosylase Slt family.</text>
</comment>
<keyword evidence="4" id="KW-1185">Reference proteome</keyword>
<dbReference type="CDD" id="cd16894">
    <property type="entry name" value="MltD-like"/>
    <property type="match status" value="1"/>
</dbReference>
<name>A0A7L4UMJ7_BALHA</name>
<evidence type="ECO:0000313" key="3">
    <source>
        <dbReference type="EMBL" id="PVX49844.1"/>
    </source>
</evidence>
<proteinExistence type="inferred from homology"/>
<dbReference type="EMBL" id="QENZ01000005">
    <property type="protein sequence ID" value="PVX49844.1"/>
    <property type="molecule type" value="Genomic_DNA"/>
</dbReference>
<dbReference type="SUPFAM" id="SSF53955">
    <property type="entry name" value="Lysozyme-like"/>
    <property type="match status" value="1"/>
</dbReference>
<dbReference type="Proteomes" id="UP000251835">
    <property type="component" value="Unassembled WGS sequence"/>
</dbReference>
<dbReference type="RefSeq" id="WP_116496706.1">
    <property type="nucleotide sequence ID" value="NZ_QENZ01000005.1"/>
</dbReference>
<dbReference type="OrthoDB" id="9815002at2"/>
<dbReference type="Pfam" id="PF01464">
    <property type="entry name" value="SLT"/>
    <property type="match status" value="1"/>
</dbReference>
<dbReference type="PANTHER" id="PTHR37423:SF2">
    <property type="entry name" value="MEMBRANE-BOUND LYTIC MUREIN TRANSGLYCOSYLASE C"/>
    <property type="match status" value="1"/>
</dbReference>
<dbReference type="GO" id="GO:0008933">
    <property type="term" value="F:peptidoglycan lytic transglycosylase activity"/>
    <property type="evidence" value="ECO:0007669"/>
    <property type="project" value="InterPro"/>
</dbReference>
<feature type="domain" description="Transglycosylase SLT" evidence="2">
    <location>
        <begin position="104"/>
        <end position="211"/>
    </location>
</feature>
<comment type="caution">
    <text evidence="3">The sequence shown here is derived from an EMBL/GenBank/DDBJ whole genome shotgun (WGS) entry which is preliminary data.</text>
</comment>
<dbReference type="GO" id="GO:0000270">
    <property type="term" value="P:peptidoglycan metabolic process"/>
    <property type="evidence" value="ECO:0007669"/>
    <property type="project" value="InterPro"/>
</dbReference>
<reference evidence="3 4" key="1">
    <citation type="submission" date="2018-05" db="EMBL/GenBank/DDBJ databases">
        <title>Genomic Encyclopedia of Type Strains, Phase IV (KMG-IV): sequencing the most valuable type-strain genomes for metagenomic binning, comparative biology and taxonomic classification.</title>
        <authorList>
            <person name="Goeker M."/>
        </authorList>
    </citation>
    <scope>NUCLEOTIDE SEQUENCE [LARGE SCALE GENOMIC DNA]</scope>
    <source>
        <strain evidence="3 4">DSM 28579</strain>
    </source>
</reference>
<dbReference type="PANTHER" id="PTHR37423">
    <property type="entry name" value="SOLUBLE LYTIC MUREIN TRANSGLYCOSYLASE-RELATED"/>
    <property type="match status" value="1"/>
</dbReference>
<organism evidence="3 4">
    <name type="scientific">Balneicella halophila</name>
    <dbReference type="NCBI Taxonomy" id="1537566"/>
    <lineage>
        <taxon>Bacteria</taxon>
        <taxon>Pseudomonadati</taxon>
        <taxon>Bacteroidota</taxon>
        <taxon>Bacteroidia</taxon>
        <taxon>Bacteroidales</taxon>
        <taxon>Balneicellaceae</taxon>
        <taxon>Balneicella</taxon>
    </lineage>
</organism>
<accession>A0A7L4UMJ7</accession>